<feature type="compositionally biased region" description="Low complexity" evidence="1">
    <location>
        <begin position="227"/>
        <end position="237"/>
    </location>
</feature>
<accession>A0A7S4SE80</accession>
<sequence>MEMMPSQESLSKRGCSKAGRGERASSRQQLPPPSNPGSGSNPPALAALLGQLASAQQVRRMTMDDLDVARVLQAWLSEGHTLPDCLASLVVCAREGRLTPSNKLVTMGAVRAGFQLWRARREERAALLGVLASWSESQRRGVEAAPAGHGVPAGRGGRGGRRARSVQAPADGDGKIAAAGTLQAAMVTANENAADANATPCLTTEDGPPPPATVACAQERTEGGKAGRPAAATPTKTTRARRRFSQRPRGAAETGSKRFCTDVSGVAQSSRTA</sequence>
<feature type="region of interest" description="Disordered" evidence="1">
    <location>
        <begin position="1"/>
        <end position="44"/>
    </location>
</feature>
<name>A0A7S4SE80_9DINO</name>
<feature type="region of interest" description="Disordered" evidence="1">
    <location>
        <begin position="219"/>
        <end position="273"/>
    </location>
</feature>
<gene>
    <name evidence="2" type="ORF">AMON00008_LOCUS48866</name>
</gene>
<proteinExistence type="predicted"/>
<reference evidence="2" key="1">
    <citation type="submission" date="2021-01" db="EMBL/GenBank/DDBJ databases">
        <authorList>
            <person name="Corre E."/>
            <person name="Pelletier E."/>
            <person name="Niang G."/>
            <person name="Scheremetjew M."/>
            <person name="Finn R."/>
            <person name="Kale V."/>
            <person name="Holt S."/>
            <person name="Cochrane G."/>
            <person name="Meng A."/>
            <person name="Brown T."/>
            <person name="Cohen L."/>
        </authorList>
    </citation>
    <scope>NUCLEOTIDE SEQUENCE</scope>
    <source>
        <strain evidence="2">CCMP3105</strain>
    </source>
</reference>
<feature type="region of interest" description="Disordered" evidence="1">
    <location>
        <begin position="142"/>
        <end position="173"/>
    </location>
</feature>
<dbReference type="AlphaFoldDB" id="A0A7S4SE80"/>
<organism evidence="2">
    <name type="scientific">Alexandrium monilatum</name>
    <dbReference type="NCBI Taxonomy" id="311494"/>
    <lineage>
        <taxon>Eukaryota</taxon>
        <taxon>Sar</taxon>
        <taxon>Alveolata</taxon>
        <taxon>Dinophyceae</taxon>
        <taxon>Gonyaulacales</taxon>
        <taxon>Pyrocystaceae</taxon>
        <taxon>Alexandrium</taxon>
    </lineage>
</organism>
<dbReference type="EMBL" id="HBNR01069018">
    <property type="protein sequence ID" value="CAE4642744.1"/>
    <property type="molecule type" value="Transcribed_RNA"/>
</dbReference>
<evidence type="ECO:0000313" key="2">
    <source>
        <dbReference type="EMBL" id="CAE4642744.1"/>
    </source>
</evidence>
<protein>
    <submittedName>
        <fullName evidence="2">Uncharacterized protein</fullName>
    </submittedName>
</protein>
<evidence type="ECO:0000256" key="1">
    <source>
        <dbReference type="SAM" id="MobiDB-lite"/>
    </source>
</evidence>